<feature type="compositionally biased region" description="Basic and acidic residues" evidence="1">
    <location>
        <begin position="54"/>
        <end position="75"/>
    </location>
</feature>
<dbReference type="EMBL" id="JBBNAF010000010">
    <property type="protein sequence ID" value="KAK9107345.1"/>
    <property type="molecule type" value="Genomic_DNA"/>
</dbReference>
<comment type="caution">
    <text evidence="2">The sequence shown here is derived from an EMBL/GenBank/DDBJ whole genome shotgun (WGS) entry which is preliminary data.</text>
</comment>
<reference evidence="2 3" key="1">
    <citation type="submission" date="2024-01" db="EMBL/GenBank/DDBJ databases">
        <title>Genome assemblies of Stephania.</title>
        <authorList>
            <person name="Yang L."/>
        </authorList>
    </citation>
    <scope>NUCLEOTIDE SEQUENCE [LARGE SCALE GENOMIC DNA]</scope>
    <source>
        <strain evidence="2">YNDBR</strain>
        <tissue evidence="2">Leaf</tissue>
    </source>
</reference>
<name>A0AAP0FBK2_9MAGN</name>
<feature type="compositionally biased region" description="Basic and acidic residues" evidence="1">
    <location>
        <begin position="90"/>
        <end position="103"/>
    </location>
</feature>
<dbReference type="AlphaFoldDB" id="A0AAP0FBK2"/>
<feature type="compositionally biased region" description="Basic and acidic residues" evidence="1">
    <location>
        <begin position="115"/>
        <end position="126"/>
    </location>
</feature>
<evidence type="ECO:0000313" key="2">
    <source>
        <dbReference type="EMBL" id="KAK9107345.1"/>
    </source>
</evidence>
<protein>
    <submittedName>
        <fullName evidence="2">Uncharacterized protein</fullName>
    </submittedName>
</protein>
<organism evidence="2 3">
    <name type="scientific">Stephania yunnanensis</name>
    <dbReference type="NCBI Taxonomy" id="152371"/>
    <lineage>
        <taxon>Eukaryota</taxon>
        <taxon>Viridiplantae</taxon>
        <taxon>Streptophyta</taxon>
        <taxon>Embryophyta</taxon>
        <taxon>Tracheophyta</taxon>
        <taxon>Spermatophyta</taxon>
        <taxon>Magnoliopsida</taxon>
        <taxon>Ranunculales</taxon>
        <taxon>Menispermaceae</taxon>
        <taxon>Menispermoideae</taxon>
        <taxon>Cissampelideae</taxon>
        <taxon>Stephania</taxon>
    </lineage>
</organism>
<proteinExistence type="predicted"/>
<accession>A0AAP0FBK2</accession>
<sequence>MDATIGSDLVEVSANGGEKAEEKAEAARRRANEGRQSVQREEDGEDCAPNNINGRREERQSMQRERRAMRRESKLGRRGRCLCRGNRQGWEQRKEGRRSVQREEDVENLQLGAGSEKEVQTSRRGEAVDAEEIVERSREVAGAEREEVRENLSKLALAVMRESEQAEDVIGVEAVCDVQR</sequence>
<feature type="region of interest" description="Disordered" evidence="1">
    <location>
        <begin position="88"/>
        <end position="126"/>
    </location>
</feature>
<dbReference type="Proteomes" id="UP001420932">
    <property type="component" value="Unassembled WGS sequence"/>
</dbReference>
<feature type="region of interest" description="Disordered" evidence="1">
    <location>
        <begin position="1"/>
        <end position="75"/>
    </location>
</feature>
<evidence type="ECO:0000256" key="1">
    <source>
        <dbReference type="SAM" id="MobiDB-lite"/>
    </source>
</evidence>
<evidence type="ECO:0000313" key="3">
    <source>
        <dbReference type="Proteomes" id="UP001420932"/>
    </source>
</evidence>
<keyword evidence="3" id="KW-1185">Reference proteome</keyword>
<feature type="compositionally biased region" description="Basic and acidic residues" evidence="1">
    <location>
        <begin position="18"/>
        <end position="41"/>
    </location>
</feature>
<gene>
    <name evidence="2" type="ORF">Syun_023356</name>
</gene>